<dbReference type="PANTHER" id="PTHR31891">
    <property type="entry name" value="FORMAMIDASE C869.04-RELATED"/>
    <property type="match status" value="1"/>
</dbReference>
<dbReference type="SUPFAM" id="SSF55383">
    <property type="entry name" value="Copper amine oxidase, domain N"/>
    <property type="match status" value="1"/>
</dbReference>
<accession>A0ABW0VTZ3</accession>
<evidence type="ECO:0000259" key="2">
    <source>
        <dbReference type="Pfam" id="PF07833"/>
    </source>
</evidence>
<dbReference type="Gene3D" id="2.60.120.580">
    <property type="entry name" value="Acetamidase/Formamidase-like domains"/>
    <property type="match status" value="2"/>
</dbReference>
<proteinExistence type="predicted"/>
<dbReference type="Gene3D" id="3.30.457.10">
    <property type="entry name" value="Copper amine oxidase-like, N-terminal domain"/>
    <property type="match status" value="1"/>
</dbReference>
<keyword evidence="4" id="KW-1185">Reference proteome</keyword>
<dbReference type="SUPFAM" id="SSF141130">
    <property type="entry name" value="Acetamidase/Formamidase-like"/>
    <property type="match status" value="1"/>
</dbReference>
<dbReference type="Proteomes" id="UP001596047">
    <property type="component" value="Unassembled WGS sequence"/>
</dbReference>
<dbReference type="InterPro" id="IPR036582">
    <property type="entry name" value="Mao_N_sf"/>
</dbReference>
<dbReference type="InterPro" id="IPR004304">
    <property type="entry name" value="FmdA_AmdA"/>
</dbReference>
<dbReference type="Pfam" id="PF03069">
    <property type="entry name" value="FmdA_AmdA"/>
    <property type="match status" value="2"/>
</dbReference>
<dbReference type="Pfam" id="PF07833">
    <property type="entry name" value="Cu_amine_oxidN1"/>
    <property type="match status" value="1"/>
</dbReference>
<protein>
    <submittedName>
        <fullName evidence="3">Acetamidase/formamidase family protein</fullName>
    </submittedName>
</protein>
<dbReference type="PANTHER" id="PTHR31891:SF1">
    <property type="entry name" value="FORMAMIDASE C869.04-RELATED"/>
    <property type="match status" value="1"/>
</dbReference>
<feature type="domain" description="Copper amine oxidase-like N-terminal" evidence="2">
    <location>
        <begin position="428"/>
        <end position="504"/>
    </location>
</feature>
<dbReference type="Gene3D" id="3.10.28.20">
    <property type="entry name" value="Acetamidase/Formamidase-like domains"/>
    <property type="match status" value="1"/>
</dbReference>
<evidence type="ECO:0000256" key="1">
    <source>
        <dbReference type="SAM" id="SignalP"/>
    </source>
</evidence>
<comment type="caution">
    <text evidence="3">The sequence shown here is derived from an EMBL/GenBank/DDBJ whole genome shotgun (WGS) entry which is preliminary data.</text>
</comment>
<feature type="chain" id="PRO_5046596257" evidence="1">
    <location>
        <begin position="31"/>
        <end position="515"/>
    </location>
</feature>
<dbReference type="RefSeq" id="WP_379185991.1">
    <property type="nucleotide sequence ID" value="NZ_JBHSOW010000001.1"/>
</dbReference>
<reference evidence="4" key="1">
    <citation type="journal article" date="2019" name="Int. J. Syst. Evol. Microbiol.">
        <title>The Global Catalogue of Microorganisms (GCM) 10K type strain sequencing project: providing services to taxonomists for standard genome sequencing and annotation.</title>
        <authorList>
            <consortium name="The Broad Institute Genomics Platform"/>
            <consortium name="The Broad Institute Genome Sequencing Center for Infectious Disease"/>
            <person name="Wu L."/>
            <person name="Ma J."/>
        </authorList>
    </citation>
    <scope>NUCLEOTIDE SEQUENCE [LARGE SCALE GENOMIC DNA]</scope>
    <source>
        <strain evidence="4">CGMCC 1.3240</strain>
    </source>
</reference>
<sequence>MKKKMKLASVLVACSMVSSFLQVQTSEVSAAEAYSPKHYTIPANSANVRWGNIGKGDAVLTVNSGDIVTVETVTHHSGDDYDRIIKGDAGIEDIFKWTAEEKNEPDRGPGVHILTGPIRVAGAEPGDVLEVRILDMSLRPSANPAYAGKTYGVNSAANWGYLYGDMIEEPKTREVVTIYEMDSNGSTDYAKALYNYRWTPQTDPDGKVHNTVDYPGVVVDHNTVVENHNIMKDVKVPVRLHFGTMGVAPSEADVVDSVPPSYFGGNVDDWRIGKGGTMYYPVAISGAYLSVGDPHAAMGDSELNGTAIETSLTGDIQIILHKKDSLNNKLKGLDFPLLETENEWVVQGFSYANYLKDLGTTAQKDIYNNSSVDKAMKDASYKTRRFLMNGMNLTEDEAYSLMSVSTDFGISQVVDANWGVHAVIAKSLFTDREPTLTSVRSAFEAVGAKLVWNSTKKSMIVQKGDNALTMTIGSDDASFNGKAFKLNKPLQVKDGKAMADAYFLNLYSSKLLDPQ</sequence>
<evidence type="ECO:0000313" key="4">
    <source>
        <dbReference type="Proteomes" id="UP001596047"/>
    </source>
</evidence>
<feature type="signal peptide" evidence="1">
    <location>
        <begin position="1"/>
        <end position="30"/>
    </location>
</feature>
<evidence type="ECO:0000313" key="3">
    <source>
        <dbReference type="EMBL" id="MFC5647551.1"/>
    </source>
</evidence>
<name>A0ABW0VTZ3_9BACL</name>
<dbReference type="InterPro" id="IPR012854">
    <property type="entry name" value="Cu_amine_oxidase-like_N"/>
</dbReference>
<organism evidence="3 4">
    <name type="scientific">Paenibacillus solisilvae</name>
    <dbReference type="NCBI Taxonomy" id="2486751"/>
    <lineage>
        <taxon>Bacteria</taxon>
        <taxon>Bacillati</taxon>
        <taxon>Bacillota</taxon>
        <taxon>Bacilli</taxon>
        <taxon>Bacillales</taxon>
        <taxon>Paenibacillaceae</taxon>
        <taxon>Paenibacillus</taxon>
    </lineage>
</organism>
<keyword evidence="1" id="KW-0732">Signal</keyword>
<dbReference type="EMBL" id="JBHSOW010000001">
    <property type="protein sequence ID" value="MFC5647551.1"/>
    <property type="molecule type" value="Genomic_DNA"/>
</dbReference>
<gene>
    <name evidence="3" type="ORF">ACFPYJ_00095</name>
</gene>